<dbReference type="AlphaFoldDB" id="A0A382YWC2"/>
<dbReference type="PROSITE" id="PS00460">
    <property type="entry name" value="GLUTATHIONE_PEROXID_1"/>
    <property type="match status" value="1"/>
</dbReference>
<accession>A0A382YWC2</accession>
<reference evidence="4" key="1">
    <citation type="submission" date="2018-05" db="EMBL/GenBank/DDBJ databases">
        <authorList>
            <person name="Lanie J.A."/>
            <person name="Ng W.-L."/>
            <person name="Kazmierczak K.M."/>
            <person name="Andrzejewski T.M."/>
            <person name="Davidsen T.M."/>
            <person name="Wayne K.J."/>
            <person name="Tettelin H."/>
            <person name="Glass J.I."/>
            <person name="Rusch D."/>
            <person name="Podicherti R."/>
            <person name="Tsui H.-C.T."/>
            <person name="Winkler M.E."/>
        </authorList>
    </citation>
    <scope>NUCLEOTIDE SEQUENCE</scope>
</reference>
<dbReference type="Gene3D" id="3.40.30.10">
    <property type="entry name" value="Glutaredoxin"/>
    <property type="match status" value="1"/>
</dbReference>
<dbReference type="SUPFAM" id="SSF52833">
    <property type="entry name" value="Thioredoxin-like"/>
    <property type="match status" value="1"/>
</dbReference>
<evidence type="ECO:0000256" key="3">
    <source>
        <dbReference type="ARBA" id="ARBA00023002"/>
    </source>
</evidence>
<dbReference type="CDD" id="cd00340">
    <property type="entry name" value="GSH_Peroxidase"/>
    <property type="match status" value="1"/>
</dbReference>
<evidence type="ECO:0000256" key="1">
    <source>
        <dbReference type="ARBA" id="ARBA00006926"/>
    </source>
</evidence>
<gene>
    <name evidence="4" type="ORF">METZ01_LOCUS440430</name>
</gene>
<name>A0A382YWC2_9ZZZZ</name>
<dbReference type="InterPro" id="IPR000889">
    <property type="entry name" value="Glutathione_peroxidase"/>
</dbReference>
<dbReference type="PIRSF" id="PIRSF000303">
    <property type="entry name" value="Glutathion_perox"/>
    <property type="match status" value="1"/>
</dbReference>
<sequence>MQQGATMRIPSLVVLMYVLLGGQAMADEKTLSAHDFSFISIDGVPLPLSKFDGKAILIVNTASFCGFTRQYANLQSLFERYSQRGLVVLGVPSNDFGSQEPGGEAEIKSFCEVNYGITFPMTMKVKVKGSGAHPFYAWAAGELGFVSKPRWNFHKYLIAPDGKLVAWFSSPTSPFSKKVVTAIEEYLPEKQDSSI</sequence>
<dbReference type="InterPro" id="IPR036249">
    <property type="entry name" value="Thioredoxin-like_sf"/>
</dbReference>
<dbReference type="GO" id="GO:0034599">
    <property type="term" value="P:cellular response to oxidative stress"/>
    <property type="evidence" value="ECO:0007669"/>
    <property type="project" value="TreeGrafter"/>
</dbReference>
<evidence type="ECO:0000256" key="2">
    <source>
        <dbReference type="ARBA" id="ARBA00022559"/>
    </source>
</evidence>
<dbReference type="PANTHER" id="PTHR11592:SF78">
    <property type="entry name" value="GLUTATHIONE PEROXIDASE"/>
    <property type="match status" value="1"/>
</dbReference>
<dbReference type="GO" id="GO:0004601">
    <property type="term" value="F:peroxidase activity"/>
    <property type="evidence" value="ECO:0007669"/>
    <property type="project" value="UniProtKB-KW"/>
</dbReference>
<dbReference type="EMBL" id="UINC01179077">
    <property type="protein sequence ID" value="SVD87576.1"/>
    <property type="molecule type" value="Genomic_DNA"/>
</dbReference>
<dbReference type="Pfam" id="PF00255">
    <property type="entry name" value="GSHPx"/>
    <property type="match status" value="1"/>
</dbReference>
<dbReference type="PROSITE" id="PS51355">
    <property type="entry name" value="GLUTATHIONE_PEROXID_3"/>
    <property type="match status" value="1"/>
</dbReference>
<dbReference type="InterPro" id="IPR029759">
    <property type="entry name" value="GPX_AS"/>
</dbReference>
<proteinExistence type="inferred from homology"/>
<evidence type="ECO:0008006" key="5">
    <source>
        <dbReference type="Google" id="ProtNLM"/>
    </source>
</evidence>
<dbReference type="PANTHER" id="PTHR11592">
    <property type="entry name" value="GLUTATHIONE PEROXIDASE"/>
    <property type="match status" value="1"/>
</dbReference>
<dbReference type="PRINTS" id="PR01011">
    <property type="entry name" value="GLUTPROXDASE"/>
</dbReference>
<evidence type="ECO:0000313" key="4">
    <source>
        <dbReference type="EMBL" id="SVD87576.1"/>
    </source>
</evidence>
<organism evidence="4">
    <name type="scientific">marine metagenome</name>
    <dbReference type="NCBI Taxonomy" id="408172"/>
    <lineage>
        <taxon>unclassified sequences</taxon>
        <taxon>metagenomes</taxon>
        <taxon>ecological metagenomes</taxon>
    </lineage>
</organism>
<comment type="similarity">
    <text evidence="1">Belongs to the glutathione peroxidase family.</text>
</comment>
<keyword evidence="2" id="KW-0575">Peroxidase</keyword>
<keyword evidence="3" id="KW-0560">Oxidoreductase</keyword>
<protein>
    <recommendedName>
        <fullName evidence="5">Glutathione peroxidase</fullName>
    </recommendedName>
</protein>